<accession>A0A976MZJ5</accession>
<proteinExistence type="predicted"/>
<protein>
    <submittedName>
        <fullName evidence="1">Uncharacterized protein</fullName>
    </submittedName>
</protein>
<name>A0A976MZJ5_9CAUD</name>
<sequence>MNNYQLTIKEVLDIIKTSREYTTKISTPELHTITVKELLTSVLNLKHSFELIFSELKSVVIEHNNNYTLAILETIEYVEDTQDVITALTNYDTSVKGLSKLPKTRLVAIYLHLENLMYRIEDIMEDVQNAE</sequence>
<keyword evidence="2" id="KW-1185">Reference proteome</keyword>
<reference evidence="1" key="1">
    <citation type="submission" date="2022-03" db="EMBL/GenBank/DDBJ databases">
        <authorList>
            <person name="Subramanyam B."/>
            <person name="Soundarya J."/>
            <person name="Selvaraj A."/>
            <person name="Tamilzhalagan S."/>
            <person name="Soliyappan S."/>
            <person name="Selvakumar V."/>
            <person name="Ranganathan U.K."/>
        </authorList>
    </citation>
    <scope>NUCLEOTIDE SEQUENCE</scope>
</reference>
<evidence type="ECO:0000313" key="1">
    <source>
        <dbReference type="EMBL" id="UOX39791.1"/>
    </source>
</evidence>
<evidence type="ECO:0000313" key="2">
    <source>
        <dbReference type="Proteomes" id="UP001063213"/>
    </source>
</evidence>
<dbReference type="EMBL" id="ON042750">
    <property type="protein sequence ID" value="UOX39791.1"/>
    <property type="molecule type" value="Genomic_DNA"/>
</dbReference>
<organism evidence="1 2">
    <name type="scientific">Bacillus phage Chedec 11</name>
    <dbReference type="NCBI Taxonomy" id="2932672"/>
    <lineage>
        <taxon>Viruses</taxon>
        <taxon>Duplodnaviria</taxon>
        <taxon>Heunggongvirae</taxon>
        <taxon>Uroviricota</taxon>
        <taxon>Caudoviricetes</taxon>
        <taxon>Salasmaviridae</taxon>
        <taxon>Picovirinae</taxon>
        <taxon>Bahkauvirus</taxon>
        <taxon>Bahkauvirus chedec</taxon>
    </lineage>
</organism>
<dbReference type="Proteomes" id="UP001063213">
    <property type="component" value="Segment"/>
</dbReference>